<dbReference type="PANTHER" id="PTHR46169">
    <property type="entry name" value="DNA REPLICATION-RELATED ELEMENT FACTOR, ISOFORM A"/>
    <property type="match status" value="1"/>
</dbReference>
<dbReference type="InterPro" id="IPR012337">
    <property type="entry name" value="RNaseH-like_sf"/>
</dbReference>
<evidence type="ECO:0000313" key="2">
    <source>
        <dbReference type="Proteomes" id="UP000297245"/>
    </source>
</evidence>
<dbReference type="SUPFAM" id="SSF53098">
    <property type="entry name" value="Ribonuclease H-like"/>
    <property type="match status" value="1"/>
</dbReference>
<gene>
    <name evidence="1" type="ORF">K435DRAFT_702637</name>
</gene>
<dbReference type="GO" id="GO:0005634">
    <property type="term" value="C:nucleus"/>
    <property type="evidence" value="ECO:0007669"/>
    <property type="project" value="TreeGrafter"/>
</dbReference>
<dbReference type="GO" id="GO:0006357">
    <property type="term" value="P:regulation of transcription by RNA polymerase II"/>
    <property type="evidence" value="ECO:0007669"/>
    <property type="project" value="TreeGrafter"/>
</dbReference>
<proteinExistence type="predicted"/>
<dbReference type="OrthoDB" id="3251057at2759"/>
<dbReference type="Proteomes" id="UP000297245">
    <property type="component" value="Unassembled WGS sequence"/>
</dbReference>
<keyword evidence="2" id="KW-1185">Reference proteome</keyword>
<organism evidence="1 2">
    <name type="scientific">Dendrothele bispora (strain CBS 962.96)</name>
    <dbReference type="NCBI Taxonomy" id="1314807"/>
    <lineage>
        <taxon>Eukaryota</taxon>
        <taxon>Fungi</taxon>
        <taxon>Dikarya</taxon>
        <taxon>Basidiomycota</taxon>
        <taxon>Agaricomycotina</taxon>
        <taxon>Agaricomycetes</taxon>
        <taxon>Agaricomycetidae</taxon>
        <taxon>Agaricales</taxon>
        <taxon>Agaricales incertae sedis</taxon>
        <taxon>Dendrothele</taxon>
    </lineage>
</organism>
<sequence>MLKELPNLLPSTSMTGTNTQIRCFGHIPNLAVKAILSIFDSPTNKTDNGNDEVLKNLEDAFEESNDELDSASGDEDIDMAEVGEDEEAEYDENDDTSSRAAADAAEIEELGQNLEEVKALSTDDKKAGYITITKLRKLGKMFRNNDILQNELVQCCKTDNIEPKKMIRAVDTRWNTMLDVIDRALYLRLPLDRLLSMGKYTRKGKGKKMLVHLKLSSDEWDLLVEIRPILKWFKIATQHFSKSNRPLLAEVIPYIDSITKKLEDVIGDYSKSPIVRAAAAKGYAIMNKYYGKTDYSIMYRMCMSTFFHLL</sequence>
<dbReference type="AlphaFoldDB" id="A0A4S8KNV5"/>
<evidence type="ECO:0000313" key="1">
    <source>
        <dbReference type="EMBL" id="THU77327.1"/>
    </source>
</evidence>
<accession>A0A4S8KNV5</accession>
<protein>
    <recommendedName>
        <fullName evidence="3">hAT-like transposase RNase-H fold domain-containing protein</fullName>
    </recommendedName>
</protein>
<name>A0A4S8KNV5_DENBC</name>
<dbReference type="EMBL" id="ML180476">
    <property type="protein sequence ID" value="THU77327.1"/>
    <property type="molecule type" value="Genomic_DNA"/>
</dbReference>
<reference evidence="1 2" key="1">
    <citation type="journal article" date="2019" name="Nat. Ecol. Evol.">
        <title>Megaphylogeny resolves global patterns of mushroom evolution.</title>
        <authorList>
            <person name="Varga T."/>
            <person name="Krizsan K."/>
            <person name="Foldi C."/>
            <person name="Dima B."/>
            <person name="Sanchez-Garcia M."/>
            <person name="Sanchez-Ramirez S."/>
            <person name="Szollosi G.J."/>
            <person name="Szarkandi J.G."/>
            <person name="Papp V."/>
            <person name="Albert L."/>
            <person name="Andreopoulos W."/>
            <person name="Angelini C."/>
            <person name="Antonin V."/>
            <person name="Barry K.W."/>
            <person name="Bougher N.L."/>
            <person name="Buchanan P."/>
            <person name="Buyck B."/>
            <person name="Bense V."/>
            <person name="Catcheside P."/>
            <person name="Chovatia M."/>
            <person name="Cooper J."/>
            <person name="Damon W."/>
            <person name="Desjardin D."/>
            <person name="Finy P."/>
            <person name="Geml J."/>
            <person name="Haridas S."/>
            <person name="Hughes K."/>
            <person name="Justo A."/>
            <person name="Karasinski D."/>
            <person name="Kautmanova I."/>
            <person name="Kiss B."/>
            <person name="Kocsube S."/>
            <person name="Kotiranta H."/>
            <person name="LaButti K.M."/>
            <person name="Lechner B.E."/>
            <person name="Liimatainen K."/>
            <person name="Lipzen A."/>
            <person name="Lukacs Z."/>
            <person name="Mihaltcheva S."/>
            <person name="Morgado L.N."/>
            <person name="Niskanen T."/>
            <person name="Noordeloos M.E."/>
            <person name="Ohm R.A."/>
            <person name="Ortiz-Santana B."/>
            <person name="Ovrebo C."/>
            <person name="Racz N."/>
            <person name="Riley R."/>
            <person name="Savchenko A."/>
            <person name="Shiryaev A."/>
            <person name="Soop K."/>
            <person name="Spirin V."/>
            <person name="Szebenyi C."/>
            <person name="Tomsovsky M."/>
            <person name="Tulloss R.E."/>
            <person name="Uehling J."/>
            <person name="Grigoriev I.V."/>
            <person name="Vagvolgyi C."/>
            <person name="Papp T."/>
            <person name="Martin F.M."/>
            <person name="Miettinen O."/>
            <person name="Hibbett D.S."/>
            <person name="Nagy L.G."/>
        </authorList>
    </citation>
    <scope>NUCLEOTIDE SEQUENCE [LARGE SCALE GENOMIC DNA]</scope>
    <source>
        <strain evidence="1 2">CBS 962.96</strain>
    </source>
</reference>
<dbReference type="PANTHER" id="PTHR46169:SF29">
    <property type="entry name" value="DNA REPLICATION-RELATED ELEMENT FACTOR, ISOFORM A"/>
    <property type="match status" value="1"/>
</dbReference>
<evidence type="ECO:0008006" key="3">
    <source>
        <dbReference type="Google" id="ProtNLM"/>
    </source>
</evidence>
<dbReference type="InterPro" id="IPR052717">
    <property type="entry name" value="Vacuolar_transposase_reg"/>
</dbReference>